<dbReference type="SUPFAM" id="SSF52540">
    <property type="entry name" value="P-loop containing nucleoside triphosphate hydrolases"/>
    <property type="match status" value="1"/>
</dbReference>
<dbReference type="InterPro" id="IPR027417">
    <property type="entry name" value="P-loop_NTPase"/>
</dbReference>
<dbReference type="Gene3D" id="3.40.50.300">
    <property type="entry name" value="P-loop containing nucleotide triphosphate hydrolases"/>
    <property type="match status" value="1"/>
</dbReference>
<dbReference type="InterPro" id="IPR000515">
    <property type="entry name" value="MetI-like"/>
</dbReference>
<evidence type="ECO:0000256" key="4">
    <source>
        <dbReference type="ARBA" id="ARBA00023136"/>
    </source>
</evidence>
<organism evidence="6">
    <name type="scientific">Oppiella nova</name>
    <dbReference type="NCBI Taxonomy" id="334625"/>
    <lineage>
        <taxon>Eukaryota</taxon>
        <taxon>Metazoa</taxon>
        <taxon>Ecdysozoa</taxon>
        <taxon>Arthropoda</taxon>
        <taxon>Chelicerata</taxon>
        <taxon>Arachnida</taxon>
        <taxon>Acari</taxon>
        <taxon>Acariformes</taxon>
        <taxon>Sarcoptiformes</taxon>
        <taxon>Oribatida</taxon>
        <taxon>Brachypylina</taxon>
        <taxon>Oppioidea</taxon>
        <taxon>Oppiidae</taxon>
        <taxon>Oppiella</taxon>
    </lineage>
</organism>
<protein>
    <submittedName>
        <fullName evidence="6">Uncharacterized protein</fullName>
    </submittedName>
</protein>
<keyword evidence="4 5" id="KW-0472">Membrane</keyword>
<dbReference type="EMBL" id="CAJPVJ010000053">
    <property type="protein sequence ID" value="CAG2159756.1"/>
    <property type="molecule type" value="Genomic_DNA"/>
</dbReference>
<keyword evidence="2 5" id="KW-0812">Transmembrane</keyword>
<reference evidence="6" key="1">
    <citation type="submission" date="2020-11" db="EMBL/GenBank/DDBJ databases">
        <authorList>
            <person name="Tran Van P."/>
        </authorList>
    </citation>
    <scope>NUCLEOTIDE SEQUENCE</scope>
</reference>
<name>A0A7R9L8U0_9ACAR</name>
<evidence type="ECO:0000256" key="1">
    <source>
        <dbReference type="ARBA" id="ARBA00004141"/>
    </source>
</evidence>
<feature type="transmembrane region" description="Helical" evidence="5">
    <location>
        <begin position="15"/>
        <end position="38"/>
    </location>
</feature>
<dbReference type="CDD" id="cd06261">
    <property type="entry name" value="TM_PBP2"/>
    <property type="match status" value="1"/>
</dbReference>
<evidence type="ECO:0000256" key="3">
    <source>
        <dbReference type="ARBA" id="ARBA00022989"/>
    </source>
</evidence>
<evidence type="ECO:0000256" key="2">
    <source>
        <dbReference type="ARBA" id="ARBA00022692"/>
    </source>
</evidence>
<evidence type="ECO:0000313" key="6">
    <source>
        <dbReference type="EMBL" id="CAD7637147.1"/>
    </source>
</evidence>
<dbReference type="OrthoDB" id="6411086at2759"/>
<evidence type="ECO:0000256" key="5">
    <source>
        <dbReference type="SAM" id="Phobius"/>
    </source>
</evidence>
<dbReference type="GO" id="GO:0055085">
    <property type="term" value="P:transmembrane transport"/>
    <property type="evidence" value="ECO:0007669"/>
    <property type="project" value="InterPro"/>
</dbReference>
<dbReference type="PANTHER" id="PTHR43423:SF1">
    <property type="entry name" value="ABC TRANSPORTER I FAMILY MEMBER 17"/>
    <property type="match status" value="1"/>
</dbReference>
<comment type="subcellular location">
    <subcellularLocation>
        <location evidence="1">Membrane</location>
        <topology evidence="1">Multi-pass membrane protein</topology>
    </subcellularLocation>
</comment>
<keyword evidence="7" id="KW-1185">Reference proteome</keyword>
<dbReference type="AlphaFoldDB" id="A0A7R9L8U0"/>
<accession>A0A7R9L8U0</accession>
<dbReference type="EMBL" id="OC914878">
    <property type="protein sequence ID" value="CAD7637147.1"/>
    <property type="molecule type" value="Genomic_DNA"/>
</dbReference>
<evidence type="ECO:0000313" key="7">
    <source>
        <dbReference type="Proteomes" id="UP000728032"/>
    </source>
</evidence>
<proteinExistence type="predicted"/>
<dbReference type="InterPro" id="IPR035906">
    <property type="entry name" value="MetI-like_sf"/>
</dbReference>
<dbReference type="SUPFAM" id="SSF161098">
    <property type="entry name" value="MetI-like"/>
    <property type="match status" value="1"/>
</dbReference>
<sequence>MRLQLQNNSQNLKELARVAILTTVGIVMSMFSEAMHFFQFVSPIDFFFGTEWNPGFSTSDDIITQVPRALRDGSLGLGATKSETIRQVVLPAALPGPKPTQKVGESPAVFQERYVDWQTKMAGHIDRSLPDEQQQLSPEVRQLSDDLAAKGKVRLDNQDIYDPNLDVVLLRAQVGMVFQKPNPFPKSIFDNVAYGPKLHGLAKDKYDLEEIVENSLRKAAYFHLGDLIEVNSTEKVFTQPDHQLTEAYITGRFG</sequence>
<dbReference type="GO" id="GO:0016020">
    <property type="term" value="C:membrane"/>
    <property type="evidence" value="ECO:0007669"/>
    <property type="project" value="UniProtKB-SubCell"/>
</dbReference>
<dbReference type="Proteomes" id="UP000728032">
    <property type="component" value="Unassembled WGS sequence"/>
</dbReference>
<keyword evidence="3 5" id="KW-1133">Transmembrane helix</keyword>
<gene>
    <name evidence="6" type="ORF">ONB1V03_LOCUS641</name>
</gene>
<dbReference type="PANTHER" id="PTHR43423">
    <property type="entry name" value="ABC TRANSPORTER I FAMILY MEMBER 17"/>
    <property type="match status" value="1"/>
</dbReference>